<keyword evidence="2" id="KW-1185">Reference proteome</keyword>
<proteinExistence type="predicted"/>
<protein>
    <submittedName>
        <fullName evidence="1">Uncharacterized protein</fullName>
    </submittedName>
</protein>
<dbReference type="InParanoid" id="A0A259TX79"/>
<dbReference type="Proteomes" id="UP000216446">
    <property type="component" value="Unassembled WGS sequence"/>
</dbReference>
<gene>
    <name evidence="1" type="ORF">BSZ36_04850</name>
</gene>
<accession>A0A259TX79</accession>
<evidence type="ECO:0000313" key="1">
    <source>
        <dbReference type="EMBL" id="OZC02363.1"/>
    </source>
</evidence>
<dbReference type="AlphaFoldDB" id="A0A259TX79"/>
<sequence>MAPVASAAVALATEGELCPEAAYQPLQSERQNYSLAAEYYRNANADSAPETRRDAYCGAAVYLRWLVDKAPLYTGGEPDDRAFERLATVYEHFADEGDRRSRLDSALALRARGLRAFRASGAEPETWTRDLRESLFFITHADAYPDAPEREFAALRRAFDAQPDSLDDWYLRRLATASGEFIEAPEAHASFLEALAEPMDDSAYADYLRQLAVVIRTPVAATPSVSSLEPLLAAFARGDYDDCEPAADVRTLIGTASRLPEQVAEAGGEPDAVVDRLLDCVTTDIADPTQLYALFVRSWTRGDHEQAEAYYDRALTNAASGAERAEFAYARAVRGYGDAATFYRQATSYQATHAPSLFALARHRAESVGSPRGVRARAVYWCLADDFREIAAIGDSRVTSLARRAAEQYARSAPGREAYIFETDWKPGDTIRVTSGEVSCTTRVR</sequence>
<organism evidence="1 2">
    <name type="scientific">Rubricoccus marinus</name>
    <dbReference type="NCBI Taxonomy" id="716817"/>
    <lineage>
        <taxon>Bacteria</taxon>
        <taxon>Pseudomonadati</taxon>
        <taxon>Rhodothermota</taxon>
        <taxon>Rhodothermia</taxon>
        <taxon>Rhodothermales</taxon>
        <taxon>Rubricoccaceae</taxon>
        <taxon>Rubricoccus</taxon>
    </lineage>
</organism>
<evidence type="ECO:0000313" key="2">
    <source>
        <dbReference type="Proteomes" id="UP000216446"/>
    </source>
</evidence>
<name>A0A259TX79_9BACT</name>
<reference evidence="1 2" key="1">
    <citation type="submission" date="2016-11" db="EMBL/GenBank/DDBJ databases">
        <title>Study of marine rhodopsin-containing bacteria.</title>
        <authorList>
            <person name="Yoshizawa S."/>
            <person name="Kumagai Y."/>
            <person name="Kogure K."/>
        </authorList>
    </citation>
    <scope>NUCLEOTIDE SEQUENCE [LARGE SCALE GENOMIC DNA]</scope>
    <source>
        <strain evidence="1 2">SG-29</strain>
    </source>
</reference>
<dbReference type="EMBL" id="MQWB01000001">
    <property type="protein sequence ID" value="OZC02363.1"/>
    <property type="molecule type" value="Genomic_DNA"/>
</dbReference>
<comment type="caution">
    <text evidence="1">The sequence shown here is derived from an EMBL/GenBank/DDBJ whole genome shotgun (WGS) entry which is preliminary data.</text>
</comment>